<evidence type="ECO:0000313" key="1">
    <source>
        <dbReference type="EMBL" id="KAK7006365.1"/>
    </source>
</evidence>
<reference evidence="1 2" key="1">
    <citation type="journal article" date="2024" name="J Genomics">
        <title>Draft genome sequencing and assembly of Favolaschia claudopus CIRM-BRFM 2984 isolated from oak limbs.</title>
        <authorList>
            <person name="Navarro D."/>
            <person name="Drula E."/>
            <person name="Chaduli D."/>
            <person name="Cazenave R."/>
            <person name="Ahrendt S."/>
            <person name="Wang J."/>
            <person name="Lipzen A."/>
            <person name="Daum C."/>
            <person name="Barry K."/>
            <person name="Grigoriev I.V."/>
            <person name="Favel A."/>
            <person name="Rosso M.N."/>
            <person name="Martin F."/>
        </authorList>
    </citation>
    <scope>NUCLEOTIDE SEQUENCE [LARGE SCALE GENOMIC DNA]</scope>
    <source>
        <strain evidence="1 2">CIRM-BRFM 2984</strain>
    </source>
</reference>
<sequence>MSVNSLPKEILRRIIALVPDGFDTDPSSWMDNIHRIRGVCRLWREIVITSPTFFSKILIDSRKRPECIQEWLHRSGTTDLTMFFALGCDGEEAVEDYVVIQDLSDLLTPCMHRCQAIFFHAHTAIGTRLLFGMLNKINAGTVPVLRIEAEDDFSPHNPRMFAPATARVQHIVAERCALVLLPPSLTTLELSDLSPDFELTGTQVRDALSAAPGLQYLMVHEVSVFEVEGPRLALPVLSSFNFRCSSVPQAVFVNILDLPELCQLVLQVEGDKLFELVAESLNYGSKVVKLNLTISSTGLRFMRSFFRTMPELRWLRVADSDELLETTIGALVLSSPDVFQSMQRMEFGDNVDEELVLGIFRGLASVSSSVKVISPVSGVVNEHIKLRCLSMQDGDADKKYQWVVNGDYWDDVV</sequence>
<proteinExistence type="predicted"/>
<keyword evidence="2" id="KW-1185">Reference proteome</keyword>
<comment type="caution">
    <text evidence="1">The sequence shown here is derived from an EMBL/GenBank/DDBJ whole genome shotgun (WGS) entry which is preliminary data.</text>
</comment>
<evidence type="ECO:0000313" key="2">
    <source>
        <dbReference type="Proteomes" id="UP001362999"/>
    </source>
</evidence>
<protein>
    <recommendedName>
        <fullName evidence="3">F-box domain-containing protein</fullName>
    </recommendedName>
</protein>
<dbReference type="AlphaFoldDB" id="A0AAW0ACW8"/>
<name>A0AAW0ACW8_9AGAR</name>
<dbReference type="Proteomes" id="UP001362999">
    <property type="component" value="Unassembled WGS sequence"/>
</dbReference>
<gene>
    <name evidence="1" type="ORF">R3P38DRAFT_3214411</name>
</gene>
<accession>A0AAW0ACW8</accession>
<evidence type="ECO:0008006" key="3">
    <source>
        <dbReference type="Google" id="ProtNLM"/>
    </source>
</evidence>
<organism evidence="1 2">
    <name type="scientific">Favolaschia claudopus</name>
    <dbReference type="NCBI Taxonomy" id="2862362"/>
    <lineage>
        <taxon>Eukaryota</taxon>
        <taxon>Fungi</taxon>
        <taxon>Dikarya</taxon>
        <taxon>Basidiomycota</taxon>
        <taxon>Agaricomycotina</taxon>
        <taxon>Agaricomycetes</taxon>
        <taxon>Agaricomycetidae</taxon>
        <taxon>Agaricales</taxon>
        <taxon>Marasmiineae</taxon>
        <taxon>Mycenaceae</taxon>
        <taxon>Favolaschia</taxon>
    </lineage>
</organism>
<dbReference type="EMBL" id="JAWWNJ010000076">
    <property type="protein sequence ID" value="KAK7006365.1"/>
    <property type="molecule type" value="Genomic_DNA"/>
</dbReference>